<protein>
    <submittedName>
        <fullName evidence="1">Ino80 chromatin remodeling complex protein</fullName>
    </submittedName>
</protein>
<organism evidence="1 2">
    <name type="scientific">Colletotrichum musicola</name>
    <dbReference type="NCBI Taxonomy" id="2175873"/>
    <lineage>
        <taxon>Eukaryota</taxon>
        <taxon>Fungi</taxon>
        <taxon>Dikarya</taxon>
        <taxon>Ascomycota</taxon>
        <taxon>Pezizomycotina</taxon>
        <taxon>Sordariomycetes</taxon>
        <taxon>Hypocreomycetidae</taxon>
        <taxon>Glomerellales</taxon>
        <taxon>Glomerellaceae</taxon>
        <taxon>Colletotrichum</taxon>
        <taxon>Colletotrichum orchidearum species complex</taxon>
    </lineage>
</organism>
<dbReference type="AlphaFoldDB" id="A0A8H6KIP6"/>
<gene>
    <name evidence="1" type="ORF">CMUS01_07127</name>
</gene>
<comment type="caution">
    <text evidence="1">The sequence shown here is derived from an EMBL/GenBank/DDBJ whole genome shotgun (WGS) entry which is preliminary data.</text>
</comment>
<accession>A0A8H6KIP6</accession>
<dbReference type="OrthoDB" id="1262810at2759"/>
<reference evidence="1" key="1">
    <citation type="journal article" date="2020" name="Phytopathology">
        <title>Genome Sequence Resources of Colletotrichum truncatum, C. plurivorum, C. musicola, and C. sojae: Four Species Pathogenic to Soybean (Glycine max).</title>
        <authorList>
            <person name="Rogerio F."/>
            <person name="Boufleur T.R."/>
            <person name="Ciampi-Guillardi M."/>
            <person name="Sukno S.A."/>
            <person name="Thon M.R."/>
            <person name="Massola Junior N.S."/>
            <person name="Baroncelli R."/>
        </authorList>
    </citation>
    <scope>NUCLEOTIDE SEQUENCE</scope>
    <source>
        <strain evidence="1">LFN0074</strain>
    </source>
</reference>
<sequence>MRASSLLDSIAGGIVKAAWEFRNDPKVRYSWVEWLPTEDRENSPLCGLFEAIKARIATEKVWSTYDAERFESLDSLWPFPQDWTDANEQPFFSSKDSRTIFISRGYSGSCVSQLRRFGLANFTRDDTLYLIERDLANPTTRSSWKNNSKPREWYLRVSRELNSVLGDPNHGDGSRSRLEKLPIIPLTNGAWITPLDARKWEVVFSACEHQVQIPANLGLSLVEPRFAGSSGAEDVAGLNIFQHLDVTLAETVDIRHRIFGRPPPLFMTYDPLREYVNCLKYLYLTENLKDAGESPEAFENLVIYDQLIEARQPRKGDRVFLQTEDRYGASALMGIPTSEHLDGFVPSFIHQDFLDFGPKKQNGTLPPWREWLQSNLGLVSTPSLVTPGEPSLLSDEFRRINEHWPQMFLDAVHYYWKGGDDVGALRQQILETEVRCMGKKRLPLNETFLPSKDLERIWGSYNAGDTSSLPVLKVDTRISSGTLWDFLKREFGVSDQANLGFYISLLKTLQSRLSHGRPTANDNHLIRTLYVTMQKLCAEPEGQASNLQLISPLIYYGYCWYTADQCLWYDAYQGGGRVDALLGKGNADPSLSEDEIAESIWELNSLLRDTASNLTEEQRGKLRKSKIFPVRQGANGIVSIETADADITIEDDEDLGKAFSEKANWLNFTPDGITKLKNILRELDLTDRYVSRLVTGRTVCHIGQGDQLEDTEGRGFGLRKLGPKSEAHIEGEDLLKIWVPSDGYDRACCFCWKLPERLLKWLMSEPEYNSMTPTSFERALGVMTSALNAPPHKLSRILDEENIRPWGEDENCRPHDRRSNYRNALECAITAVRGEDLTGRAMRALDDGIPLGRRKRLRHQEWMYMIGAEGELFAFELRLKLDLPGFGWHCWTSKHRCRVAAHPDYHDIPRAREGRADIILHDIAGSFTKYLVETGKLNSSCRNKKPTYLIETKATTSDKEYFRFSMSAAQETLMKGSNIDYHEGYPNGMIYVLIRIWGAMGVNISASLHVNPEGRGMPLTIEKLKDHDFRVK</sequence>
<name>A0A8H6KIP6_9PEZI</name>
<keyword evidence="2" id="KW-1185">Reference proteome</keyword>
<evidence type="ECO:0000313" key="1">
    <source>
        <dbReference type="EMBL" id="KAF6831973.1"/>
    </source>
</evidence>
<dbReference type="EMBL" id="WIGM01000248">
    <property type="protein sequence ID" value="KAF6831973.1"/>
    <property type="molecule type" value="Genomic_DNA"/>
</dbReference>
<evidence type="ECO:0000313" key="2">
    <source>
        <dbReference type="Proteomes" id="UP000639643"/>
    </source>
</evidence>
<dbReference type="Proteomes" id="UP000639643">
    <property type="component" value="Unassembled WGS sequence"/>
</dbReference>
<proteinExistence type="predicted"/>